<evidence type="ECO:0000313" key="3">
    <source>
        <dbReference type="Proteomes" id="UP000749293"/>
    </source>
</evidence>
<feature type="region of interest" description="Disordered" evidence="1">
    <location>
        <begin position="49"/>
        <end position="80"/>
    </location>
</feature>
<dbReference type="RefSeq" id="XP_035322359.1">
    <property type="nucleotide sequence ID" value="XM_035468378.1"/>
</dbReference>
<dbReference type="Proteomes" id="UP000749293">
    <property type="component" value="Unassembled WGS sequence"/>
</dbReference>
<accession>A0A9P5D2C2</accession>
<keyword evidence="3" id="KW-1185">Reference proteome</keyword>
<gene>
    <name evidence="2" type="ORF">GMORB2_6408</name>
</gene>
<protein>
    <submittedName>
        <fullName evidence="2">Uncharacterized protein</fullName>
    </submittedName>
</protein>
<name>A0A9P5D2C2_9HYPO</name>
<sequence>MRLLVSQSPAIGIPCGEGMGSAAGCDWCDRLPGPAPRPRYQVNSLLATPARSTHGNPPPVILHPQSCPDARAGRQPEPKASLTWDRRAGALADCPGVPGTLECPGQRVPPGGWYDPSMYARWSQSF</sequence>
<evidence type="ECO:0000313" key="2">
    <source>
        <dbReference type="EMBL" id="KAF4123707.1"/>
    </source>
</evidence>
<proteinExistence type="predicted"/>
<comment type="caution">
    <text evidence="2">The sequence shown here is derived from an EMBL/GenBank/DDBJ whole genome shotgun (WGS) entry which is preliminary data.</text>
</comment>
<dbReference type="AlphaFoldDB" id="A0A9P5D2C2"/>
<reference evidence="2" key="1">
    <citation type="submission" date="2020-03" db="EMBL/GenBank/DDBJ databases">
        <title>Site-based positive gene gene selection in Geosmithia morbida across the United States reveals a broad range of putative effectors and factors for local host and environmental adapation.</title>
        <authorList>
            <person name="Onufrak A."/>
            <person name="Murdoch R.W."/>
            <person name="Gazis R."/>
            <person name="Huff M."/>
            <person name="Staton M."/>
            <person name="Klingeman W."/>
            <person name="Hadziabdic D."/>
        </authorList>
    </citation>
    <scope>NUCLEOTIDE SEQUENCE</scope>
    <source>
        <strain evidence="2">1262</strain>
    </source>
</reference>
<evidence type="ECO:0000256" key="1">
    <source>
        <dbReference type="SAM" id="MobiDB-lite"/>
    </source>
</evidence>
<dbReference type="GeneID" id="55972633"/>
<dbReference type="EMBL" id="JAANYQ010000006">
    <property type="protein sequence ID" value="KAF4123707.1"/>
    <property type="molecule type" value="Genomic_DNA"/>
</dbReference>
<organism evidence="2 3">
    <name type="scientific">Geosmithia morbida</name>
    <dbReference type="NCBI Taxonomy" id="1094350"/>
    <lineage>
        <taxon>Eukaryota</taxon>
        <taxon>Fungi</taxon>
        <taxon>Dikarya</taxon>
        <taxon>Ascomycota</taxon>
        <taxon>Pezizomycotina</taxon>
        <taxon>Sordariomycetes</taxon>
        <taxon>Hypocreomycetidae</taxon>
        <taxon>Hypocreales</taxon>
        <taxon>Bionectriaceae</taxon>
        <taxon>Geosmithia</taxon>
    </lineage>
</organism>